<accession>A0A0F5ZMT4</accession>
<evidence type="ECO:0000313" key="2">
    <source>
        <dbReference type="EMBL" id="KKD57041.1"/>
    </source>
</evidence>
<keyword evidence="2" id="KW-0255">Endonuclease</keyword>
<feature type="domain" description="Xylose isomerase-like TIM barrel" evidence="1">
    <location>
        <begin position="2"/>
        <end position="135"/>
    </location>
</feature>
<comment type="caution">
    <text evidence="2">The sequence shown here is derived from an EMBL/GenBank/DDBJ whole genome shotgun (WGS) entry which is preliminary data.</text>
</comment>
<dbReference type="InterPro" id="IPR036237">
    <property type="entry name" value="Xyl_isomerase-like_sf"/>
</dbReference>
<dbReference type="Proteomes" id="UP000243478">
    <property type="component" value="Unassembled WGS sequence"/>
</dbReference>
<dbReference type="InterPro" id="IPR050312">
    <property type="entry name" value="IolE/XylAMocC-like"/>
</dbReference>
<dbReference type="Gene3D" id="3.20.20.150">
    <property type="entry name" value="Divalent-metal-dependent TIM barrel enzymes"/>
    <property type="match status" value="1"/>
</dbReference>
<dbReference type="AlphaFoldDB" id="A0A0F5ZMT4"/>
<dbReference type="InterPro" id="IPR013022">
    <property type="entry name" value="Xyl_isomerase-like_TIM-brl"/>
</dbReference>
<keyword evidence="2" id="KW-0378">Hydrolase</keyword>
<protein>
    <submittedName>
        <fullName evidence="2">AP endonuclease</fullName>
    </submittedName>
</protein>
<dbReference type="PANTHER" id="PTHR12110">
    <property type="entry name" value="HYDROXYPYRUVATE ISOMERASE"/>
    <property type="match status" value="1"/>
</dbReference>
<dbReference type="EMBL" id="JZRZ01000022">
    <property type="protein sequence ID" value="KKD57041.1"/>
    <property type="molecule type" value="Genomic_DNA"/>
</dbReference>
<dbReference type="SUPFAM" id="SSF51658">
    <property type="entry name" value="Xylose isomerase-like"/>
    <property type="match status" value="1"/>
</dbReference>
<proteinExistence type="predicted"/>
<feature type="non-terminal residue" evidence="2">
    <location>
        <position position="1"/>
    </location>
</feature>
<dbReference type="GO" id="GO:0004519">
    <property type="term" value="F:endonuclease activity"/>
    <property type="evidence" value="ECO:0007669"/>
    <property type="project" value="UniProtKB-KW"/>
</dbReference>
<name>A0A0F5ZMT4_STEMA</name>
<gene>
    <name evidence="2" type="ORF">VM57_13615</name>
</gene>
<dbReference type="PATRIC" id="fig|40324.63.peg.5035"/>
<reference evidence="2 3" key="1">
    <citation type="submission" date="2015-03" db="EMBL/GenBank/DDBJ databases">
        <title>Draft genome of Stenotrophomonas maltophila isolated from urine specimen.</title>
        <authorList>
            <person name="Murugan N."/>
            <person name="Malathi J."/>
            <person name="Umashankar V."/>
            <person name="Madhavan H."/>
        </authorList>
    </citation>
    <scope>NUCLEOTIDE SEQUENCE [LARGE SCALE GENOMIC DNA]</scope>
    <source>
        <strain evidence="2 3">JMNMN1</strain>
    </source>
</reference>
<sequence>IHPSEDLHDGTSFERFFERVGQHQRCRILFDPSHFVLQQLDYLEYLDIYHPLIRMFHVKDAEFRPSGRQGIYGGYADWTERAGRFRSLGDGQVDFKSIFSKLAQYDYQGWATLEWECCLKDQEAGAREGAAFIRDHIIPVTDKIFDDFAGAPISTAQMQHMLGIA</sequence>
<keyword evidence="2" id="KW-0540">Nuclease</keyword>
<organism evidence="2 3">
    <name type="scientific">Stenotrophomonas maltophilia</name>
    <name type="common">Pseudomonas maltophilia</name>
    <name type="synonym">Xanthomonas maltophilia</name>
    <dbReference type="NCBI Taxonomy" id="40324"/>
    <lineage>
        <taxon>Bacteria</taxon>
        <taxon>Pseudomonadati</taxon>
        <taxon>Pseudomonadota</taxon>
        <taxon>Gammaproteobacteria</taxon>
        <taxon>Lysobacterales</taxon>
        <taxon>Lysobacteraceae</taxon>
        <taxon>Stenotrophomonas</taxon>
        <taxon>Stenotrophomonas maltophilia group</taxon>
    </lineage>
</organism>
<evidence type="ECO:0000313" key="3">
    <source>
        <dbReference type="Proteomes" id="UP000243478"/>
    </source>
</evidence>
<evidence type="ECO:0000259" key="1">
    <source>
        <dbReference type="Pfam" id="PF01261"/>
    </source>
</evidence>
<dbReference type="PANTHER" id="PTHR12110:SF21">
    <property type="entry name" value="XYLOSE ISOMERASE-LIKE TIM BARREL DOMAIN-CONTAINING PROTEIN"/>
    <property type="match status" value="1"/>
</dbReference>
<dbReference type="Pfam" id="PF01261">
    <property type="entry name" value="AP_endonuc_2"/>
    <property type="match status" value="1"/>
</dbReference>